<dbReference type="PANTHER" id="PTHR37951:SF1">
    <property type="entry name" value="TYPE VI SECRETION SYSTEM COMPONENT TSSA1"/>
    <property type="match status" value="1"/>
</dbReference>
<proteinExistence type="predicted"/>
<name>A0A2T3IZK5_9GAMM</name>
<evidence type="ECO:0000313" key="3">
    <source>
        <dbReference type="Proteomes" id="UP000241222"/>
    </source>
</evidence>
<gene>
    <name evidence="2" type="primary">tssA</name>
    <name evidence="2" type="ORF">C9I99_09050</name>
</gene>
<dbReference type="Proteomes" id="UP000241222">
    <property type="component" value="Unassembled WGS sequence"/>
</dbReference>
<feature type="domain" description="ImpA N-terminal" evidence="1">
    <location>
        <begin position="12"/>
        <end position="141"/>
    </location>
</feature>
<dbReference type="AlphaFoldDB" id="A0A2T3IZK5"/>
<dbReference type="NCBIfam" id="TIGR03363">
    <property type="entry name" value="VI_chp_8"/>
    <property type="match status" value="1"/>
</dbReference>
<protein>
    <submittedName>
        <fullName evidence="2">Type VI secretion system protein TssA</fullName>
    </submittedName>
</protein>
<evidence type="ECO:0000313" key="2">
    <source>
        <dbReference type="EMBL" id="PSU34132.1"/>
    </source>
</evidence>
<keyword evidence="3" id="KW-1185">Reference proteome</keyword>
<accession>A0A2T3IZK5</accession>
<evidence type="ECO:0000259" key="1">
    <source>
        <dbReference type="Pfam" id="PF06812"/>
    </source>
</evidence>
<sequence length="365" mass="40920">MDGNYIDFAALMQPISNELPAGEDPRTDTSPYSAYYTLKDVRNTARATERRSLVDNEPLLSSAHHWKDILEQVPDLLNSTSKDLEFTAWLIEALVRNYGFSGLASGFKIATILISEFWPHLYPFPDEDGVETRVASIVGLNGIEGEGTLLLPIACIPITDFSGGKNFSLWEYEQALEIERLDEDKKKQRIDSGGIELKDVIEAVNGSSSIFYQALYRDIAYSIEQYNEMVEAMDLACGTPQPSTNISKRLQSCLDAISYLAKDKLDVEVKAEDLSSEDEQNSVYEDRANQVLDVQLNTRQEAINHLKAIAAFFKKTEPHSPMAYGIEQVIRWSDMALPDLLEELITDGDARKGYCRLVGILADDR</sequence>
<organism evidence="2 3">
    <name type="scientific">Photobacterium lutimaris</name>
    <dbReference type="NCBI Taxonomy" id="388278"/>
    <lineage>
        <taxon>Bacteria</taxon>
        <taxon>Pseudomonadati</taxon>
        <taxon>Pseudomonadota</taxon>
        <taxon>Gammaproteobacteria</taxon>
        <taxon>Vibrionales</taxon>
        <taxon>Vibrionaceae</taxon>
        <taxon>Photobacterium</taxon>
    </lineage>
</organism>
<dbReference type="InterPro" id="IPR017740">
    <property type="entry name" value="TssA-like"/>
</dbReference>
<dbReference type="Pfam" id="PF06812">
    <property type="entry name" value="ImpA_N"/>
    <property type="match status" value="1"/>
</dbReference>
<dbReference type="EMBL" id="PYMH01000003">
    <property type="protein sequence ID" value="PSU34132.1"/>
    <property type="molecule type" value="Genomic_DNA"/>
</dbReference>
<dbReference type="OrthoDB" id="9771118at2"/>
<comment type="caution">
    <text evidence="2">The sequence shown here is derived from an EMBL/GenBank/DDBJ whole genome shotgun (WGS) entry which is preliminary data.</text>
</comment>
<dbReference type="RefSeq" id="WP_107348560.1">
    <property type="nucleotide sequence ID" value="NZ_PYMH01000003.1"/>
</dbReference>
<reference evidence="2 3" key="1">
    <citation type="submission" date="2018-03" db="EMBL/GenBank/DDBJ databases">
        <title>Whole genome sequencing of Histamine producing bacteria.</title>
        <authorList>
            <person name="Butler K."/>
        </authorList>
    </citation>
    <scope>NUCLEOTIDE SEQUENCE [LARGE SCALE GENOMIC DNA]</scope>
    <source>
        <strain evidence="2 3">JCM 13586</strain>
    </source>
</reference>
<dbReference type="PANTHER" id="PTHR37951">
    <property type="entry name" value="CYTOPLASMIC PROTEIN-RELATED"/>
    <property type="match status" value="1"/>
</dbReference>
<dbReference type="InterPro" id="IPR010657">
    <property type="entry name" value="ImpA_N"/>
</dbReference>